<organism evidence="1">
    <name type="scientific">viral metagenome</name>
    <dbReference type="NCBI Taxonomy" id="1070528"/>
    <lineage>
        <taxon>unclassified sequences</taxon>
        <taxon>metagenomes</taxon>
        <taxon>organismal metagenomes</taxon>
    </lineage>
</organism>
<reference evidence="1" key="1">
    <citation type="submission" date="2020-03" db="EMBL/GenBank/DDBJ databases">
        <title>The deep terrestrial virosphere.</title>
        <authorList>
            <person name="Holmfeldt K."/>
            <person name="Nilsson E."/>
            <person name="Simone D."/>
            <person name="Lopez-Fernandez M."/>
            <person name="Wu X."/>
            <person name="de Brujin I."/>
            <person name="Lundin D."/>
            <person name="Andersson A."/>
            <person name="Bertilsson S."/>
            <person name="Dopson M."/>
        </authorList>
    </citation>
    <scope>NUCLEOTIDE SEQUENCE</scope>
    <source>
        <strain evidence="2">MM415B02076</strain>
        <strain evidence="1">TM448A00389</strain>
        <strain evidence="3">TM448B00492</strain>
    </source>
</reference>
<dbReference type="EMBL" id="MT144625">
    <property type="protein sequence ID" value="QJH95652.1"/>
    <property type="molecule type" value="Genomic_DNA"/>
</dbReference>
<dbReference type="EMBL" id="MT142637">
    <property type="protein sequence ID" value="QJA86482.1"/>
    <property type="molecule type" value="Genomic_DNA"/>
</dbReference>
<accession>A0A6H1ZEL2</accession>
<dbReference type="EMBL" id="MT144008">
    <property type="protein sequence ID" value="QJA46353.1"/>
    <property type="molecule type" value="Genomic_DNA"/>
</dbReference>
<name>A0A6H1ZEL2_9ZZZZ</name>
<gene>
    <name evidence="2" type="ORF">MM415B02076_0013</name>
    <name evidence="1" type="ORF">TM448A00389_0016</name>
    <name evidence="3" type="ORF">TM448B00492_0011</name>
</gene>
<evidence type="ECO:0008006" key="4">
    <source>
        <dbReference type="Google" id="ProtNLM"/>
    </source>
</evidence>
<evidence type="ECO:0000313" key="1">
    <source>
        <dbReference type="EMBL" id="QJA46353.1"/>
    </source>
</evidence>
<sequence>MRSLIDMVEKYLGEHPAMAGVTVEAFGDTFEIPENIPYVNILPRSKPRDRIFLIGGDPVYNVSPEITIEVWEVSAESLRDAFEKCERLAENMLTALANLTATNLGVIVHEEQIEEFMADHWELSFYYMATILMKAKMDE</sequence>
<evidence type="ECO:0000313" key="3">
    <source>
        <dbReference type="EMBL" id="QJH95652.1"/>
    </source>
</evidence>
<protein>
    <recommendedName>
        <fullName evidence="4">Tail protein</fullName>
    </recommendedName>
</protein>
<evidence type="ECO:0000313" key="2">
    <source>
        <dbReference type="EMBL" id="QJA86482.1"/>
    </source>
</evidence>
<proteinExistence type="predicted"/>
<dbReference type="AlphaFoldDB" id="A0A6H1ZEL2"/>